<dbReference type="InterPro" id="IPR014756">
    <property type="entry name" value="Ig_E-set"/>
</dbReference>
<dbReference type="PROSITE" id="PS50194">
    <property type="entry name" value="FILAMIN_REPEAT"/>
    <property type="match status" value="4"/>
</dbReference>
<dbReference type="SUPFAM" id="SSF81296">
    <property type="entry name" value="E set domains"/>
    <property type="match status" value="3"/>
</dbReference>
<accession>A0A0M0K2K4</accession>
<dbReference type="Proteomes" id="UP000037460">
    <property type="component" value="Unassembled WGS sequence"/>
</dbReference>
<evidence type="ECO:0000256" key="3">
    <source>
        <dbReference type="SAM" id="MobiDB-lite"/>
    </source>
</evidence>
<protein>
    <submittedName>
        <fullName evidence="4">Gelation factor</fullName>
    </submittedName>
</protein>
<feature type="repeat" description="Filamin" evidence="2">
    <location>
        <begin position="441"/>
        <end position="557"/>
    </location>
</feature>
<reference evidence="5" key="1">
    <citation type="journal article" date="2015" name="PLoS Genet.">
        <title>Genome Sequence and Transcriptome Analyses of Chrysochromulina tobin: Metabolic Tools for Enhanced Algal Fitness in the Prominent Order Prymnesiales (Haptophyceae).</title>
        <authorList>
            <person name="Hovde B.T."/>
            <person name="Deodato C.R."/>
            <person name="Hunsperger H.M."/>
            <person name="Ryken S.A."/>
            <person name="Yost W."/>
            <person name="Jha R.K."/>
            <person name="Patterson J."/>
            <person name="Monnat R.J. Jr."/>
            <person name="Barlow S.B."/>
            <person name="Starkenburg S.R."/>
            <person name="Cattolico R.A."/>
        </authorList>
    </citation>
    <scope>NUCLEOTIDE SEQUENCE</scope>
    <source>
        <strain evidence="5">CCMP291</strain>
    </source>
</reference>
<dbReference type="SMART" id="SM00557">
    <property type="entry name" value="IG_FLMN"/>
    <property type="match status" value="2"/>
</dbReference>
<dbReference type="GO" id="GO:0051015">
    <property type="term" value="F:actin filament binding"/>
    <property type="evidence" value="ECO:0007669"/>
    <property type="project" value="InterPro"/>
</dbReference>
<dbReference type="InterPro" id="IPR001298">
    <property type="entry name" value="Filamin/ABP280_rpt"/>
</dbReference>
<dbReference type="PANTHER" id="PTHR38537">
    <property type="entry name" value="JITTERBUG, ISOFORM N"/>
    <property type="match status" value="1"/>
</dbReference>
<feature type="repeat" description="Filamin" evidence="2">
    <location>
        <begin position="38"/>
        <end position="137"/>
    </location>
</feature>
<organism evidence="4 5">
    <name type="scientific">Chrysochromulina tobinii</name>
    <dbReference type="NCBI Taxonomy" id="1460289"/>
    <lineage>
        <taxon>Eukaryota</taxon>
        <taxon>Haptista</taxon>
        <taxon>Haptophyta</taxon>
        <taxon>Prymnesiophyceae</taxon>
        <taxon>Prymnesiales</taxon>
        <taxon>Chrysochromulinaceae</taxon>
        <taxon>Chrysochromulina</taxon>
    </lineage>
</organism>
<dbReference type="Gene3D" id="2.60.40.10">
    <property type="entry name" value="Immunoglobulins"/>
    <property type="match status" value="4"/>
</dbReference>
<evidence type="ECO:0000256" key="1">
    <source>
        <dbReference type="ARBA" id="ARBA00022737"/>
    </source>
</evidence>
<dbReference type="PANTHER" id="PTHR38537:SF8">
    <property type="entry name" value="FILAMIN-A"/>
    <property type="match status" value="1"/>
</dbReference>
<name>A0A0M0K2K4_9EUKA</name>
<proteinExistence type="predicted"/>
<keyword evidence="1" id="KW-0677">Repeat</keyword>
<feature type="compositionally biased region" description="Pro residues" evidence="3">
    <location>
        <begin position="16"/>
        <end position="32"/>
    </location>
</feature>
<dbReference type="OrthoDB" id="527344at2759"/>
<dbReference type="EMBL" id="JWZX01001601">
    <property type="protein sequence ID" value="KOO33101.1"/>
    <property type="molecule type" value="Genomic_DNA"/>
</dbReference>
<comment type="caution">
    <text evidence="4">The sequence shown here is derived from an EMBL/GenBank/DDBJ whole genome shotgun (WGS) entry which is preliminary data.</text>
</comment>
<dbReference type="InterPro" id="IPR017868">
    <property type="entry name" value="Filamin/ABP280_repeat-like"/>
</dbReference>
<evidence type="ECO:0000256" key="2">
    <source>
        <dbReference type="PROSITE-ProRule" id="PRU00087"/>
    </source>
</evidence>
<evidence type="ECO:0000313" key="5">
    <source>
        <dbReference type="Proteomes" id="UP000037460"/>
    </source>
</evidence>
<sequence>MAPKAKAKGAKELPAPELPPAPDTTPPPPASPAGPSSIAKTHPDLCRVSGDGLRKVAVKQYGCFTIEAYDEEGKRKTVGGDAFFIAIRGASRVRAKVTDMRDGTYVVEWKPSVSGSYHVAVSLFGNSLPGSPYRLEVDSPFPYAPNCEARGEALRHATARVAQTFEMRFRDRLGNVAQAVDLDVFVQPYHEPGATPDDVGPQPTPKSMGHGALRLHLDEVQNPGRALEDVPLGTKGMPMMVAAHDAATGEGEPEDTFFNTITKRQRTINIQVGDKPLVVRAHFTLDSPVIGQLVSGQLATVIEERIDKNSGDVRACITIDEVLPGDALESARGKPHAALTRLPPDISKASPLRGMVGLAESDAGCRHVLQTSDKMGNVCVSGGADVTASCSNPEVESSVVDRHDGTYQLRWRSKLSGTFEVFVRIDGEDIVGSPFAVQLTSSSPELGKSTMSGAGLKDATAGIDARLRIGFFDKYGNSAVPKDSFKLGISMLKEKEKFTANSRVWPHKGEWFDKAAGVYELSYVAQTAGTWDLHVWCDPQSKGERLPFPGSPFAICVGTGKASALRSHLAPEQNGLGWSKETRSVEAGKQGKQQERAAVGSDLNSIVAGDTIVVRPQIQDEFGNPTIPPEGAIVAFVDLPNGQRNRIPVSEQSTKAAVGGGGAPRHEVRFECTLRGQHVVHVELNGSAVSGSPVSFVVLSSQAEPSQCKLLVPKDKVLYANAMHTIVLETNDKFGNRCNFGGLMVQPRLQLIKQGMNDQTILMPNNHEMNVIDKNDGTYQVNVKTIKIPASLKLIVNMDKNIPASGGELPPVFLSIVRDPNDMGQAIENLQKAGKQVIQGLGEREERTPKDLLAIAVEAFKDAGANTAAKKTASGDRSG</sequence>
<dbReference type="InterPro" id="IPR013783">
    <property type="entry name" value="Ig-like_fold"/>
</dbReference>
<evidence type="ECO:0000313" key="4">
    <source>
        <dbReference type="EMBL" id="KOO33101.1"/>
    </source>
</evidence>
<feature type="repeat" description="Filamin" evidence="2">
    <location>
        <begin position="357"/>
        <end position="439"/>
    </location>
</feature>
<dbReference type="Pfam" id="PF00630">
    <property type="entry name" value="Filamin"/>
    <property type="match status" value="2"/>
</dbReference>
<feature type="region of interest" description="Disordered" evidence="3">
    <location>
        <begin position="1"/>
        <end position="43"/>
    </location>
</feature>
<dbReference type="InterPro" id="IPR044801">
    <property type="entry name" value="Filamin"/>
</dbReference>
<keyword evidence="5" id="KW-1185">Reference proteome</keyword>
<gene>
    <name evidence="4" type="ORF">Ctob_006834</name>
</gene>
<feature type="region of interest" description="Disordered" evidence="3">
    <location>
        <begin position="575"/>
        <end position="597"/>
    </location>
</feature>
<dbReference type="GO" id="GO:0030036">
    <property type="term" value="P:actin cytoskeleton organization"/>
    <property type="evidence" value="ECO:0007669"/>
    <property type="project" value="InterPro"/>
</dbReference>
<feature type="repeat" description="Filamin" evidence="2">
    <location>
        <begin position="630"/>
        <end position="698"/>
    </location>
</feature>
<dbReference type="AlphaFoldDB" id="A0A0M0K2K4"/>